<keyword evidence="2" id="KW-0520">NAD</keyword>
<protein>
    <submittedName>
        <fullName evidence="5">Proline dehydrogenase family protein</fullName>
    </submittedName>
</protein>
<dbReference type="PANTHER" id="PTHR42862:SF1">
    <property type="entry name" value="DELTA-1-PYRROLINE-5-CARBOXYLATE DEHYDROGENASE 2, ISOFORM A-RELATED"/>
    <property type="match status" value="1"/>
</dbReference>
<organism evidence="5 6">
    <name type="scientific">Marinobacterium weihaiense</name>
    <dbReference type="NCBI Taxonomy" id="2851016"/>
    <lineage>
        <taxon>Bacteria</taxon>
        <taxon>Pseudomonadati</taxon>
        <taxon>Pseudomonadota</taxon>
        <taxon>Gammaproteobacteria</taxon>
        <taxon>Oceanospirillales</taxon>
        <taxon>Oceanospirillaceae</taxon>
        <taxon>Marinobacterium</taxon>
    </lineage>
</organism>
<dbReference type="Pfam" id="PF01619">
    <property type="entry name" value="Pro_dh"/>
    <property type="match status" value="1"/>
</dbReference>
<evidence type="ECO:0000256" key="2">
    <source>
        <dbReference type="ARBA" id="ARBA00023027"/>
    </source>
</evidence>
<evidence type="ECO:0000259" key="4">
    <source>
        <dbReference type="Pfam" id="PF01619"/>
    </source>
</evidence>
<feature type="domain" description="Aldehyde dehydrogenase" evidence="3">
    <location>
        <begin position="322"/>
        <end position="771"/>
    </location>
</feature>
<accession>A0ABS6M7H6</accession>
<proteinExistence type="predicted"/>
<evidence type="ECO:0000313" key="5">
    <source>
        <dbReference type="EMBL" id="MBV0932233.1"/>
    </source>
</evidence>
<evidence type="ECO:0000256" key="1">
    <source>
        <dbReference type="ARBA" id="ARBA00023002"/>
    </source>
</evidence>
<dbReference type="InterPro" id="IPR015590">
    <property type="entry name" value="Aldehyde_DH_dom"/>
</dbReference>
<name>A0ABS6M7H6_9GAMM</name>
<gene>
    <name evidence="5" type="ORF">KTN04_02630</name>
</gene>
<keyword evidence="1" id="KW-0560">Oxidoreductase</keyword>
<dbReference type="RefSeq" id="WP_217333650.1">
    <property type="nucleotide sequence ID" value="NZ_JAHQZT010000002.1"/>
</dbReference>
<evidence type="ECO:0000313" key="6">
    <source>
        <dbReference type="Proteomes" id="UP000755551"/>
    </source>
</evidence>
<comment type="caution">
    <text evidence="5">The sequence shown here is derived from an EMBL/GenBank/DDBJ whole genome shotgun (WGS) entry which is preliminary data.</text>
</comment>
<feature type="domain" description="Proline dehydrogenase" evidence="4">
    <location>
        <begin position="66"/>
        <end position="227"/>
    </location>
</feature>
<keyword evidence="6" id="KW-1185">Reference proteome</keyword>
<dbReference type="Pfam" id="PF00171">
    <property type="entry name" value="Aldedh"/>
    <property type="match status" value="1"/>
</dbReference>
<dbReference type="InterPro" id="IPR050485">
    <property type="entry name" value="Proline_metab_enzyme"/>
</dbReference>
<dbReference type="EMBL" id="JAHQZT010000002">
    <property type="protein sequence ID" value="MBV0932233.1"/>
    <property type="molecule type" value="Genomic_DNA"/>
</dbReference>
<dbReference type="InterPro" id="IPR002872">
    <property type="entry name" value="Proline_DH_dom"/>
</dbReference>
<dbReference type="Proteomes" id="UP000755551">
    <property type="component" value="Unassembled WGS sequence"/>
</dbReference>
<dbReference type="PANTHER" id="PTHR42862">
    <property type="entry name" value="DELTA-1-PYRROLINE-5-CARBOXYLATE DEHYDROGENASE 1, ISOFORM A-RELATED"/>
    <property type="match status" value="1"/>
</dbReference>
<reference evidence="5 6" key="1">
    <citation type="submission" date="2021-06" db="EMBL/GenBank/DDBJ databases">
        <title>Bacterium isolated from marine sediment.</title>
        <authorList>
            <person name="Zhu K.-L."/>
            <person name="Du Z.-J."/>
            <person name="Liang Q.-Y."/>
        </authorList>
    </citation>
    <scope>NUCLEOTIDE SEQUENCE [LARGE SCALE GENOMIC DNA]</scope>
    <source>
        <strain evidence="5 6">A346</strain>
    </source>
</reference>
<evidence type="ECO:0000259" key="3">
    <source>
        <dbReference type="Pfam" id="PF00171"/>
    </source>
</evidence>
<sequence length="781" mass="87139">MLPLSIFFSDEFRLLSRQQLFKSVRQYFLIDDDTLVETWRLLPSGVPAPESDHGNLEVSLDLDLPLTGADANQRFSRYLSYCEQQQTHDILINPQQLHPRFEPLKRDRIYEGLCQRLHALAVTARDCGHRLFIQPPNEETLELTLELIADTLAQTDLHQWHGLGLDLHTSNKRCLPVLGWLEHLGRELQMQIPIRLTVGAPPPTAIRRAQQAGYSHYPVLTRPEHANIGRDLCHYFLKSLNSQCLQPCWRSEDCAPDGFQPPPLPAEIFLPVRRNVTGTPPSQLLSDQVLLEAITACRQGTLDAAPLVEGGSLTSEPGQERVLPSDARRAIGYLHATSEEHIRLAFEAAGTDQPIWNRVPIEQRAEVLQRWAQRLQQEQVMLLATCSGETGLSIRDALTDLRTGINLCYYYCNQARSKLLPRTLHGYAYEQNRMEYHGRGIYVCLTDHNEPFATLIGQLSALLVTGNAVLLQPDTRTASCAMRLIECLLESGLPSGVVAMLPGHEENIARTLLEDYRVAGCVCFLDPGRAAAMNALLGNRTGAPVVPLLSHSSIPGTQIVTRPLSTLDVRDILHSAFSHAGQKRTTLGTLYLEASVADVIEQQLADAMHQLVLGDPEQPDTDIGPLSRRELMEQCYEHIERFRQRNQVLAQLALDTRHDHGFHVPPTLLRLYTPDELPIGLSGPVLHLIRFEREDLPRVLNEINRYCPGQACSLYSEDGELIAQAEDGLLASRLLINRPLADTTASIHPAGSSGISGTGPLYGGPNYLQALIRERATTRRH</sequence>